<sequence length="1270" mass="141486">MGKKLIITEKPSVARDFARVLKVSGNNNGYIENGEYVVSWCYGHLVQMVYPEEYDIKYKKWNLEDLPFLPQEYKYGVVESAKEQYKVVNGLLHREDIDTVYWAGDSGKEGQTIEENIRMYGGVREGMTELRVWIDSQTDDEILRGIREAKPMSEYAKLGASGIMRTIEDYSLGINFSRALSVKYGRLINDAAATTGYSAIAIGRVMTCVLGMVVEREREIRNFNEDPFFKVIGKFSDGAFPAEWKAVEGSKYFESPLLYGDKGNGFKEKESAEKLINDLINLPAKVVDKESGISKKKAPLLFNLAELQSECSKRFKISPAQTLDIIQELYEKKYTTYPRTDARVLTTAVAKEITKNLNRLQGYAPTAKYVHDILAEKKYVGIEKTSYTDDSKVTDHYAIIPTGQCNGIENLSPLSQKVYELIVRRFLSIFYPPAEYKNVKVTVQVGDEKFFSGAKLLVKPGYLEIAGIPKAKDAAESEGEEGEEAEDSFSKEDFVKFVEAANIGDEVSVGGYELKEGKTSPPKRYTSGSLILAMENAGKLIEDEELREQIKTTGIGTSATRGEILEKLVRIGYLNQNNKTQVITPEKLGEMIYEVVLLTTPSLLKPEQTANWEKGLEGIINGTVEFTDYRSELEDYIRRETKNMIEQDLTQTIALNINQFTGKESKGVATRKPLGIKCPKCGGELTTTSFGYGCTNYFNDEINCKFNLGQIAGVDIPEDQFIKLVTEGKTDLIEGFKSKSGKPFKSVLKMEKNEDGDYVTSFDFSETPTEFIEGLTCPACGGRIFQTSYGFACEHRFQEENQCYFSIGEVAGRKITQEEFTALLNDGITPVLSGFKSKTNQKFEAKLKLKTNEEGKKVIAFDFDGIEATKLEGCKCPDCGGDIAVKMSGYGCVNYSSSDESSCKFFIGKTIAGKNITPQVAQQILTSGKSETLRGFKGKTGKKFDAVLVLKKNEETGRTEVVFDFDNAEPNVLPDVNCPECGDKIIKTNFGFACQRYFDKENKCDFVIGEIASKKLTDADVKELLTNGCSKTIRGFKGKSGKKFDACLVLKKNEETGKHEITFDFDNVEAKEIKDVVCPICGGKIVVTPFGYGCSNYNKDDPDNSCKFNIGQVAGVKLKESQVKELLTNGITETISGFKSKKGTKFDAKLTLSKDEAGKVTGIGFVFEDETKEMPGLKCPKCGSPIIKNHFGYKCKNNVQGNVDSCPFFVGKVAGVDIPEDQFEKLIKENRTDVISGFLSKKGLFFDARIKLNVEFRTEFEFENYNGQTN</sequence>
<evidence type="ECO:0000256" key="5">
    <source>
        <dbReference type="ARBA" id="ARBA00023125"/>
    </source>
</evidence>
<dbReference type="PROSITE" id="PS52039">
    <property type="entry name" value="TOPO_IA_2"/>
    <property type="match status" value="1"/>
</dbReference>
<dbReference type="InterPro" id="IPR013825">
    <property type="entry name" value="Topo_IA_cen_sub2"/>
</dbReference>
<dbReference type="Gene3D" id="2.70.20.10">
    <property type="entry name" value="Topoisomerase I, domain 3"/>
    <property type="match status" value="1"/>
</dbReference>
<dbReference type="GO" id="GO:0003917">
    <property type="term" value="F:DNA topoisomerase type I (single strand cut, ATP-independent) activity"/>
    <property type="evidence" value="ECO:0007669"/>
    <property type="project" value="UniProtKB-EC"/>
</dbReference>
<dbReference type="CDD" id="cd00186">
    <property type="entry name" value="TOP1Ac"/>
    <property type="match status" value="1"/>
</dbReference>
<dbReference type="Gene3D" id="1.10.290.10">
    <property type="entry name" value="Topoisomerase I, domain 4"/>
    <property type="match status" value="1"/>
</dbReference>
<dbReference type="InterPro" id="IPR000380">
    <property type="entry name" value="Topo_IA"/>
</dbReference>
<evidence type="ECO:0000313" key="13">
    <source>
        <dbReference type="Proteomes" id="UP000199428"/>
    </source>
</evidence>
<protein>
    <recommendedName>
        <fullName evidence="3">DNA topoisomerase</fullName>
        <ecNumber evidence="3">5.6.2.1</ecNumber>
    </recommendedName>
    <alternativeName>
        <fullName evidence="10">Omega-protein</fullName>
    </alternativeName>
    <alternativeName>
        <fullName evidence="9">Relaxing enzyme</fullName>
    </alternativeName>
    <alternativeName>
        <fullName evidence="7">Swivelase</fullName>
    </alternativeName>
    <alternativeName>
        <fullName evidence="8">Untwisting enzyme</fullName>
    </alternativeName>
</protein>
<feature type="domain" description="Topo IA-type catalytic" evidence="11">
    <location>
        <begin position="155"/>
        <end position="641"/>
    </location>
</feature>
<dbReference type="GO" id="GO:0003677">
    <property type="term" value="F:DNA binding"/>
    <property type="evidence" value="ECO:0007669"/>
    <property type="project" value="UniProtKB-KW"/>
</dbReference>
<dbReference type="PRINTS" id="PR00417">
    <property type="entry name" value="PRTPISMRASEI"/>
</dbReference>
<dbReference type="SUPFAM" id="SSF56712">
    <property type="entry name" value="Prokaryotic type I DNA topoisomerase"/>
    <property type="match status" value="1"/>
</dbReference>
<dbReference type="InterPro" id="IPR013824">
    <property type="entry name" value="Topo_IA_cen_sub1"/>
</dbReference>
<evidence type="ECO:0000313" key="12">
    <source>
        <dbReference type="EMBL" id="SCZ77463.1"/>
    </source>
</evidence>
<dbReference type="SMART" id="SM00436">
    <property type="entry name" value="TOP1Bc"/>
    <property type="match status" value="1"/>
</dbReference>
<dbReference type="EC" id="5.6.2.1" evidence="3"/>
<comment type="catalytic activity">
    <reaction evidence="1">
        <text>ATP-independent breakage of single-stranded DNA, followed by passage and rejoining.</text>
        <dbReference type="EC" id="5.6.2.1"/>
    </reaction>
</comment>
<dbReference type="EMBL" id="FMWK01000003">
    <property type="protein sequence ID" value="SCZ77463.1"/>
    <property type="molecule type" value="Genomic_DNA"/>
</dbReference>
<dbReference type="PANTHER" id="PTHR11390">
    <property type="entry name" value="PROKARYOTIC DNA TOPOISOMERASE"/>
    <property type="match status" value="1"/>
</dbReference>
<evidence type="ECO:0000256" key="9">
    <source>
        <dbReference type="ARBA" id="ARBA00032235"/>
    </source>
</evidence>
<evidence type="ECO:0000256" key="6">
    <source>
        <dbReference type="ARBA" id="ARBA00023235"/>
    </source>
</evidence>
<dbReference type="PANTHER" id="PTHR11390:SF21">
    <property type="entry name" value="DNA TOPOISOMERASE 3-ALPHA"/>
    <property type="match status" value="1"/>
</dbReference>
<dbReference type="InterPro" id="IPR003602">
    <property type="entry name" value="Topo_IA_DNA-bd_dom"/>
</dbReference>
<evidence type="ECO:0000256" key="2">
    <source>
        <dbReference type="ARBA" id="ARBA00009446"/>
    </source>
</evidence>
<dbReference type="RefSeq" id="WP_090161410.1">
    <property type="nucleotide sequence ID" value="NZ_FMWK01000003.1"/>
</dbReference>
<dbReference type="AlphaFoldDB" id="A0A1G5RTQ6"/>
<evidence type="ECO:0000259" key="11">
    <source>
        <dbReference type="PROSITE" id="PS52039"/>
    </source>
</evidence>
<evidence type="ECO:0000256" key="1">
    <source>
        <dbReference type="ARBA" id="ARBA00000213"/>
    </source>
</evidence>
<dbReference type="GO" id="GO:0043597">
    <property type="term" value="C:cytoplasmic replication fork"/>
    <property type="evidence" value="ECO:0007669"/>
    <property type="project" value="TreeGrafter"/>
</dbReference>
<dbReference type="InterPro" id="IPR003601">
    <property type="entry name" value="Topo_IA_2"/>
</dbReference>
<dbReference type="GO" id="GO:0006310">
    <property type="term" value="P:DNA recombination"/>
    <property type="evidence" value="ECO:0007669"/>
    <property type="project" value="TreeGrafter"/>
</dbReference>
<gene>
    <name evidence="12" type="ORF">SAMN02910350_00782</name>
</gene>
<reference evidence="12 13" key="1">
    <citation type="submission" date="2016-10" db="EMBL/GenBank/DDBJ databases">
        <authorList>
            <person name="de Groot N.N."/>
        </authorList>
    </citation>
    <scope>NUCLEOTIDE SEQUENCE [LARGE SCALE GENOMIC DNA]</scope>
    <source>
        <strain evidence="12 13">DSM 10317</strain>
    </source>
</reference>
<dbReference type="GO" id="GO:0006281">
    <property type="term" value="P:DNA repair"/>
    <property type="evidence" value="ECO:0007669"/>
    <property type="project" value="TreeGrafter"/>
</dbReference>
<name>A0A1G5RTQ6_PSEXY</name>
<proteinExistence type="inferred from homology"/>
<dbReference type="GO" id="GO:0006265">
    <property type="term" value="P:DNA topological change"/>
    <property type="evidence" value="ECO:0007669"/>
    <property type="project" value="InterPro"/>
</dbReference>
<dbReference type="Gene3D" id="1.10.460.10">
    <property type="entry name" value="Topoisomerase I, domain 2"/>
    <property type="match status" value="1"/>
</dbReference>
<organism evidence="12 13">
    <name type="scientific">Pseudobutyrivibrio xylanivorans</name>
    <dbReference type="NCBI Taxonomy" id="185007"/>
    <lineage>
        <taxon>Bacteria</taxon>
        <taxon>Bacillati</taxon>
        <taxon>Bacillota</taxon>
        <taxon>Clostridia</taxon>
        <taxon>Lachnospirales</taxon>
        <taxon>Lachnospiraceae</taxon>
        <taxon>Pseudobutyrivibrio</taxon>
    </lineage>
</organism>
<dbReference type="InterPro" id="IPR023406">
    <property type="entry name" value="Topo_IA_AS"/>
</dbReference>
<accession>A0A1G5RTQ6</accession>
<dbReference type="PROSITE" id="PS00396">
    <property type="entry name" value="TOPO_IA_1"/>
    <property type="match status" value="1"/>
</dbReference>
<dbReference type="InterPro" id="IPR034144">
    <property type="entry name" value="TOPRIM_TopoIII"/>
</dbReference>
<evidence type="ECO:0000256" key="4">
    <source>
        <dbReference type="ARBA" id="ARBA00023029"/>
    </source>
</evidence>
<dbReference type="SMART" id="SM00437">
    <property type="entry name" value="TOP1Ac"/>
    <property type="match status" value="1"/>
</dbReference>
<dbReference type="InterPro" id="IPR025589">
    <property type="entry name" value="Toprim_C_rpt"/>
</dbReference>
<dbReference type="InterPro" id="IPR006171">
    <property type="entry name" value="TOPRIM_dom"/>
</dbReference>
<dbReference type="InterPro" id="IPR023405">
    <property type="entry name" value="Topo_IA_core_domain"/>
</dbReference>
<dbReference type="Gene3D" id="3.40.50.140">
    <property type="match status" value="1"/>
</dbReference>
<dbReference type="Pfam" id="PF13342">
    <property type="entry name" value="Toprim_Crpt"/>
    <property type="match status" value="6"/>
</dbReference>
<comment type="similarity">
    <text evidence="2">Belongs to the type IA topoisomerase family.</text>
</comment>
<dbReference type="Pfam" id="PF01751">
    <property type="entry name" value="Toprim"/>
    <property type="match status" value="1"/>
</dbReference>
<dbReference type="Pfam" id="PF01131">
    <property type="entry name" value="Topoisom_bac"/>
    <property type="match status" value="1"/>
</dbReference>
<dbReference type="Proteomes" id="UP000199428">
    <property type="component" value="Unassembled WGS sequence"/>
</dbReference>
<keyword evidence="4" id="KW-0799">Topoisomerase</keyword>
<evidence type="ECO:0000256" key="10">
    <source>
        <dbReference type="ARBA" id="ARBA00032877"/>
    </source>
</evidence>
<evidence type="ECO:0000256" key="7">
    <source>
        <dbReference type="ARBA" id="ARBA00030003"/>
    </source>
</evidence>
<keyword evidence="5" id="KW-0238">DNA-binding</keyword>
<dbReference type="CDD" id="cd03362">
    <property type="entry name" value="TOPRIM_TopoIA_TopoIII"/>
    <property type="match status" value="1"/>
</dbReference>
<dbReference type="SMART" id="SM00493">
    <property type="entry name" value="TOPRIM"/>
    <property type="match status" value="1"/>
</dbReference>
<evidence type="ECO:0000256" key="3">
    <source>
        <dbReference type="ARBA" id="ARBA00012891"/>
    </source>
</evidence>
<dbReference type="InterPro" id="IPR013826">
    <property type="entry name" value="Topo_IA_cen_sub3"/>
</dbReference>
<evidence type="ECO:0000256" key="8">
    <source>
        <dbReference type="ARBA" id="ARBA00031985"/>
    </source>
</evidence>
<keyword evidence="6 12" id="KW-0413">Isomerase</keyword>
<dbReference type="InterPro" id="IPR013497">
    <property type="entry name" value="Topo_IA_cen"/>
</dbReference>